<keyword evidence="12" id="KW-1185">Reference proteome</keyword>
<organism evidence="11 12">
    <name type="scientific">Neptunomonas japonica JAMM 1380</name>
    <dbReference type="NCBI Taxonomy" id="1441457"/>
    <lineage>
        <taxon>Bacteria</taxon>
        <taxon>Pseudomonadati</taxon>
        <taxon>Pseudomonadota</taxon>
        <taxon>Gammaproteobacteria</taxon>
        <taxon>Oceanospirillales</taxon>
        <taxon>Oceanospirillaceae</taxon>
        <taxon>Neptunomonas</taxon>
    </lineage>
</organism>
<evidence type="ECO:0000256" key="7">
    <source>
        <dbReference type="ARBA" id="ARBA00034078"/>
    </source>
</evidence>
<reference evidence="11 12" key="1">
    <citation type="journal article" date="2008" name="Int. J. Syst. Evol. Microbiol.">
        <title>Neptunomonas japonica sp. nov., an Osedax japonicus symbiont-like bacterium isolated from sediment adjacent to sperm whale carcasses off Kagoshima, Japan.</title>
        <authorList>
            <person name="Miyazaki M."/>
            <person name="Nogi Y."/>
            <person name="Fujiwara Y."/>
            <person name="Kawato M."/>
            <person name="Kubokawa K."/>
            <person name="Horikoshi K."/>
        </authorList>
    </citation>
    <scope>NUCLEOTIDE SEQUENCE [LARGE SCALE GENOMIC DNA]</scope>
    <source>
        <strain evidence="11 12">JAMM 1380</strain>
    </source>
</reference>
<feature type="domain" description="BFD-like [2Fe-2S]-binding" evidence="10">
    <location>
        <begin position="2"/>
        <end position="50"/>
    </location>
</feature>
<keyword evidence="1" id="KW-0813">Transport</keyword>
<evidence type="ECO:0000313" key="12">
    <source>
        <dbReference type="Proteomes" id="UP000595332"/>
    </source>
</evidence>
<evidence type="ECO:0000256" key="3">
    <source>
        <dbReference type="ARBA" id="ARBA00022723"/>
    </source>
</evidence>
<keyword evidence="6" id="KW-0411">Iron-sulfur</keyword>
<dbReference type="Gene3D" id="1.10.10.1100">
    <property type="entry name" value="BFD-like [2Fe-2S]-binding domain"/>
    <property type="match status" value="1"/>
</dbReference>
<evidence type="ECO:0000256" key="6">
    <source>
        <dbReference type="ARBA" id="ARBA00023014"/>
    </source>
</evidence>
<accession>A0A7R6PID3</accession>
<protein>
    <recommendedName>
        <fullName evidence="8">Bacterioferritin-associated ferredoxin</fullName>
    </recommendedName>
</protein>
<dbReference type="InterPro" id="IPR041854">
    <property type="entry name" value="BFD-like_2Fe2S-bd_dom_sf"/>
</dbReference>
<keyword evidence="5" id="KW-0408">Iron</keyword>
<dbReference type="GO" id="GO:0051537">
    <property type="term" value="F:2 iron, 2 sulfur cluster binding"/>
    <property type="evidence" value="ECO:0007669"/>
    <property type="project" value="UniProtKB-KW"/>
</dbReference>
<comment type="similarity">
    <text evidence="9">Belongs to the Bfd family.</text>
</comment>
<name>A0A7R6PID3_9GAMM</name>
<dbReference type="PANTHER" id="PTHR37424">
    <property type="entry name" value="BACTERIOFERRITIN-ASSOCIATED FERREDOXIN"/>
    <property type="match status" value="1"/>
</dbReference>
<dbReference type="InterPro" id="IPR052371">
    <property type="entry name" value="BFD-associated_ferredoxin"/>
</dbReference>
<comment type="cofactor">
    <cofactor evidence="7">
        <name>[2Fe-2S] cluster</name>
        <dbReference type="ChEBI" id="CHEBI:190135"/>
    </cofactor>
</comment>
<gene>
    <name evidence="11" type="primary">bfd</name>
    <name evidence="11" type="ORF">NEJAP_2817</name>
</gene>
<evidence type="ECO:0000256" key="2">
    <source>
        <dbReference type="ARBA" id="ARBA00022714"/>
    </source>
</evidence>
<keyword evidence="4" id="KW-0249">Electron transport</keyword>
<dbReference type="InterPro" id="IPR007419">
    <property type="entry name" value="BFD-like_2Fe2S-bd_dom"/>
</dbReference>
<evidence type="ECO:0000256" key="9">
    <source>
        <dbReference type="ARBA" id="ARBA00046332"/>
    </source>
</evidence>
<sequence>MYICICNAVTDSQIREALDDGATSIADLNKTLSVGSCCGKPTRSARQIIKQYRSGMKIDELSYNAM</sequence>
<dbReference type="GO" id="GO:0046872">
    <property type="term" value="F:metal ion binding"/>
    <property type="evidence" value="ECO:0007669"/>
    <property type="project" value="UniProtKB-KW"/>
</dbReference>
<dbReference type="RefSeq" id="WP_201347915.1">
    <property type="nucleotide sequence ID" value="NZ_AP014546.1"/>
</dbReference>
<evidence type="ECO:0000313" key="11">
    <source>
        <dbReference type="EMBL" id="BBB30757.1"/>
    </source>
</evidence>
<proteinExistence type="inferred from homology"/>
<evidence type="ECO:0000259" key="10">
    <source>
        <dbReference type="Pfam" id="PF04324"/>
    </source>
</evidence>
<keyword evidence="3" id="KW-0479">Metal-binding</keyword>
<evidence type="ECO:0000256" key="1">
    <source>
        <dbReference type="ARBA" id="ARBA00022448"/>
    </source>
</evidence>
<evidence type="ECO:0000256" key="5">
    <source>
        <dbReference type="ARBA" id="ARBA00023004"/>
    </source>
</evidence>
<evidence type="ECO:0000256" key="8">
    <source>
        <dbReference type="ARBA" id="ARBA00039386"/>
    </source>
</evidence>
<dbReference type="KEGG" id="njp:NEJAP_2817"/>
<keyword evidence="2" id="KW-0001">2Fe-2S</keyword>
<dbReference type="AlphaFoldDB" id="A0A7R6PID3"/>
<dbReference type="EMBL" id="AP014546">
    <property type="protein sequence ID" value="BBB30757.1"/>
    <property type="molecule type" value="Genomic_DNA"/>
</dbReference>
<dbReference type="Pfam" id="PF04324">
    <property type="entry name" value="Fer2_BFD"/>
    <property type="match status" value="1"/>
</dbReference>
<dbReference type="Proteomes" id="UP000595332">
    <property type="component" value="Chromosome"/>
</dbReference>
<dbReference type="PANTHER" id="PTHR37424:SF1">
    <property type="entry name" value="BACTERIOFERRITIN-ASSOCIATED FERREDOXIN"/>
    <property type="match status" value="1"/>
</dbReference>
<evidence type="ECO:0000256" key="4">
    <source>
        <dbReference type="ARBA" id="ARBA00022982"/>
    </source>
</evidence>